<keyword evidence="2 6" id="KW-0378">Hydrolase</keyword>
<dbReference type="PROSITE" id="PS51192">
    <property type="entry name" value="HELICASE_ATP_BIND_1"/>
    <property type="match status" value="1"/>
</dbReference>
<dbReference type="EMBL" id="AMKT01000113">
    <property type="protein sequence ID" value="OXG10241.1"/>
    <property type="molecule type" value="Genomic_DNA"/>
</dbReference>
<sequence>MAKIDKKTKLELKKKSVRIPTKPTADKKPKKYVAADSLTWKPIKTSSFSGIDGGGGMMMLEELEDVGIEWEEADGGRKVAKFVEVESKTSKGKKKATQEEPEQGGQDDEKASSASETEEAKEADDKTTIEEDDGEEFPDFAGFAEEDLNAADEEEHPNLDDEPAFNDDLLPEWSSISLHPALKRSFLASSFTAPTAIQSRAIPAGVTGRDVVGVAETGSGKTLAYSLPILHYLLAQRKRKAGIKRPLSALILCPTRELALQVMDHLNALLKHALATSDGEKPQGPPRVSVGSVVGGLSAQKQKRILDRGCDVIVATPGRLWDLIKADDELATNVRTLRFLVIDEADRMIENGHFAELESIVKLTQRSTAQQGPDDNDPVFEAMATLFEESAARDDMQTFVFSATLSKDLQKNLKRRSTSWKGKGKRSSTLEDLVEKLDFRDENPEVIDLSPEGGVVSSLRESMIESTKADKDLYLYYFLLRYPGRSIVFVNSIDSIRRLLPLFTLLQLPIFPLHSHLQQKQRLKNLDRFKSNPNGILIATDVAARGLDIPQVDHVVHFNLPRTADAYIHRSGRTARAQNEGFALQLVSPDEKSVQRALMKSLERTHELPDLPIEAGFLPSLRERLRVATEIEKAQHRATKATHDKNWLLETAEAMDIDIDPSMLDGEEDDPDAPYYKPKKQDRSKGKASVENLKSELRALLQEKLVARGVSIRYPTSGSKVIVDDLIKSTGHRTLLGASTSKAYDQVEKTGKRKLGSGRPGAVKKKKMAAR</sequence>
<feature type="compositionally biased region" description="Acidic residues" evidence="8">
    <location>
        <begin position="661"/>
        <end position="672"/>
    </location>
</feature>
<dbReference type="CDD" id="cd18787">
    <property type="entry name" value="SF2_C_DEAD"/>
    <property type="match status" value="1"/>
</dbReference>
<dbReference type="InterPro" id="IPR000629">
    <property type="entry name" value="RNA-helicase_DEAD-box_CS"/>
</dbReference>
<dbReference type="InterPro" id="IPR001650">
    <property type="entry name" value="Helicase_C-like"/>
</dbReference>
<dbReference type="PANTHER" id="PTHR24031">
    <property type="entry name" value="RNA HELICASE"/>
    <property type="match status" value="1"/>
</dbReference>
<keyword evidence="3 6" id="KW-0347">Helicase</keyword>
<name>A0A854Q201_CRYNE</name>
<dbReference type="Gene3D" id="3.40.50.300">
    <property type="entry name" value="P-loop containing nucleotide triphosphate hydrolases"/>
    <property type="match status" value="2"/>
</dbReference>
<dbReference type="SMART" id="SM00487">
    <property type="entry name" value="DEXDc"/>
    <property type="match status" value="1"/>
</dbReference>
<evidence type="ECO:0000259" key="9">
    <source>
        <dbReference type="PROSITE" id="PS51192"/>
    </source>
</evidence>
<dbReference type="GO" id="GO:0005524">
    <property type="term" value="F:ATP binding"/>
    <property type="evidence" value="ECO:0007669"/>
    <property type="project" value="UniProtKB-UniRule"/>
</dbReference>
<feature type="compositionally biased region" description="Basic residues" evidence="8">
    <location>
        <begin position="751"/>
        <end position="771"/>
    </location>
</feature>
<feature type="compositionally biased region" description="Basic and acidic residues" evidence="8">
    <location>
        <begin position="118"/>
        <end position="129"/>
    </location>
</feature>
<evidence type="ECO:0000313" key="12">
    <source>
        <dbReference type="Proteomes" id="UP000199727"/>
    </source>
</evidence>
<feature type="compositionally biased region" description="Basic and acidic residues" evidence="8">
    <location>
        <begin position="74"/>
        <end position="89"/>
    </location>
</feature>
<comment type="catalytic activity">
    <reaction evidence="7">
        <text>ATP + H2O = ADP + phosphate + H(+)</text>
        <dbReference type="Rhea" id="RHEA:13065"/>
        <dbReference type="ChEBI" id="CHEBI:15377"/>
        <dbReference type="ChEBI" id="CHEBI:15378"/>
        <dbReference type="ChEBI" id="CHEBI:30616"/>
        <dbReference type="ChEBI" id="CHEBI:43474"/>
        <dbReference type="ChEBI" id="CHEBI:456216"/>
        <dbReference type="EC" id="3.6.4.13"/>
    </reaction>
</comment>
<proteinExistence type="inferred from homology"/>
<feature type="domain" description="Helicase C-terminal" evidence="10">
    <location>
        <begin position="472"/>
        <end position="617"/>
    </location>
</feature>
<evidence type="ECO:0000259" key="10">
    <source>
        <dbReference type="PROSITE" id="PS51194"/>
    </source>
</evidence>
<evidence type="ECO:0000256" key="7">
    <source>
        <dbReference type="RuleBase" id="RU365068"/>
    </source>
</evidence>
<feature type="region of interest" description="Disordered" evidence="8">
    <location>
        <begin position="661"/>
        <end position="690"/>
    </location>
</feature>
<dbReference type="OrthoDB" id="4310724at2759"/>
<organism evidence="11 12">
    <name type="scientific">Cryptococcus neoformans Tu259-1</name>
    <dbReference type="NCBI Taxonomy" id="1230072"/>
    <lineage>
        <taxon>Eukaryota</taxon>
        <taxon>Fungi</taxon>
        <taxon>Dikarya</taxon>
        <taxon>Basidiomycota</taxon>
        <taxon>Agaricomycotina</taxon>
        <taxon>Tremellomycetes</taxon>
        <taxon>Tremellales</taxon>
        <taxon>Cryptococcaceae</taxon>
        <taxon>Cryptococcus</taxon>
        <taxon>Cryptococcus neoformans species complex</taxon>
    </lineage>
</organism>
<keyword evidence="5 7" id="KW-0694">RNA-binding</keyword>
<dbReference type="EC" id="3.6.4.13" evidence="7"/>
<dbReference type="SUPFAM" id="SSF52540">
    <property type="entry name" value="P-loop containing nucleoside triphosphate hydrolases"/>
    <property type="match status" value="2"/>
</dbReference>
<feature type="domain" description="Helicase ATP-binding" evidence="9">
    <location>
        <begin position="202"/>
        <end position="423"/>
    </location>
</feature>
<evidence type="ECO:0000256" key="4">
    <source>
        <dbReference type="ARBA" id="ARBA00022840"/>
    </source>
</evidence>
<gene>
    <name evidence="11" type="ORF">C361_06935</name>
</gene>
<evidence type="ECO:0000256" key="5">
    <source>
        <dbReference type="ARBA" id="ARBA00022884"/>
    </source>
</evidence>
<dbReference type="Pfam" id="PF00271">
    <property type="entry name" value="Helicase_C"/>
    <property type="match status" value="1"/>
</dbReference>
<comment type="similarity">
    <text evidence="6">Belongs to the DEAD box helicase family.</text>
</comment>
<evidence type="ECO:0000256" key="6">
    <source>
        <dbReference type="RuleBase" id="RU000492"/>
    </source>
</evidence>
<evidence type="ECO:0000256" key="1">
    <source>
        <dbReference type="ARBA" id="ARBA00022741"/>
    </source>
</evidence>
<dbReference type="GO" id="GO:0003723">
    <property type="term" value="F:RNA binding"/>
    <property type="evidence" value="ECO:0007669"/>
    <property type="project" value="UniProtKB-UniRule"/>
</dbReference>
<comment type="function">
    <text evidence="7">RNA helicase.</text>
</comment>
<comment type="caution">
    <text evidence="11">The sequence shown here is derived from an EMBL/GenBank/DDBJ whole genome shotgun (WGS) entry which is preliminary data.</text>
</comment>
<dbReference type="Pfam" id="PF00270">
    <property type="entry name" value="DEAD"/>
    <property type="match status" value="1"/>
</dbReference>
<feature type="region of interest" description="Disordered" evidence="8">
    <location>
        <begin position="71"/>
        <end position="136"/>
    </location>
</feature>
<comment type="domain">
    <text evidence="7">The Q motif is unique to and characteristic of the DEAD box family of RNA helicases and controls ATP binding and hydrolysis.</text>
</comment>
<feature type="region of interest" description="Disordered" evidence="8">
    <location>
        <begin position="746"/>
        <end position="771"/>
    </location>
</feature>
<dbReference type="GO" id="GO:0016787">
    <property type="term" value="F:hydrolase activity"/>
    <property type="evidence" value="ECO:0007669"/>
    <property type="project" value="UniProtKB-KW"/>
</dbReference>
<evidence type="ECO:0000256" key="3">
    <source>
        <dbReference type="ARBA" id="ARBA00022806"/>
    </source>
</evidence>
<dbReference type="GO" id="GO:0003724">
    <property type="term" value="F:RNA helicase activity"/>
    <property type="evidence" value="ECO:0007669"/>
    <property type="project" value="UniProtKB-EC"/>
</dbReference>
<dbReference type="PROSITE" id="PS51194">
    <property type="entry name" value="HELICASE_CTER"/>
    <property type="match status" value="1"/>
</dbReference>
<dbReference type="InterPro" id="IPR011545">
    <property type="entry name" value="DEAD/DEAH_box_helicase_dom"/>
</dbReference>
<dbReference type="CDD" id="cd17946">
    <property type="entry name" value="DEADc_DDX24"/>
    <property type="match status" value="1"/>
</dbReference>
<keyword evidence="4 6" id="KW-0067">ATP-binding</keyword>
<protein>
    <recommendedName>
        <fullName evidence="7">ATP-dependent RNA helicase</fullName>
        <ecNumber evidence="7">3.6.4.13</ecNumber>
    </recommendedName>
</protein>
<evidence type="ECO:0000256" key="8">
    <source>
        <dbReference type="SAM" id="MobiDB-lite"/>
    </source>
</evidence>
<dbReference type="InterPro" id="IPR027417">
    <property type="entry name" value="P-loop_NTPase"/>
</dbReference>
<dbReference type="PROSITE" id="PS00039">
    <property type="entry name" value="DEAD_ATP_HELICASE"/>
    <property type="match status" value="1"/>
</dbReference>
<accession>A0A854Q201</accession>
<keyword evidence="1 6" id="KW-0547">Nucleotide-binding</keyword>
<reference evidence="11 12" key="1">
    <citation type="submission" date="2017-06" db="EMBL/GenBank/DDBJ databases">
        <title>Global population genomics of the pathogenic fungus Cryptococcus neoformans var. grubii.</title>
        <authorList>
            <person name="Cuomo C."/>
            <person name="Litvintseva A."/>
            <person name="Chen Y."/>
            <person name="Young S."/>
            <person name="Zeng Q."/>
            <person name="Chapman S."/>
            <person name="Gujja S."/>
            <person name="Saif S."/>
            <person name="Birren B."/>
        </authorList>
    </citation>
    <scope>NUCLEOTIDE SEQUENCE [LARGE SCALE GENOMIC DNA]</scope>
    <source>
        <strain evidence="11 12">Tu259-1</strain>
    </source>
</reference>
<dbReference type="InterPro" id="IPR014001">
    <property type="entry name" value="Helicase_ATP-bd"/>
</dbReference>
<dbReference type="Proteomes" id="UP000199727">
    <property type="component" value="Unassembled WGS sequence"/>
</dbReference>
<dbReference type="SMART" id="SM00490">
    <property type="entry name" value="HELICc"/>
    <property type="match status" value="1"/>
</dbReference>
<evidence type="ECO:0000256" key="2">
    <source>
        <dbReference type="ARBA" id="ARBA00022801"/>
    </source>
</evidence>
<evidence type="ECO:0000313" key="11">
    <source>
        <dbReference type="EMBL" id="OXG10241.1"/>
    </source>
</evidence>
<dbReference type="AlphaFoldDB" id="A0A854Q201"/>